<dbReference type="NCBIfam" id="TIGR00710">
    <property type="entry name" value="efflux_Bcr_CflA"/>
    <property type="match status" value="1"/>
</dbReference>
<feature type="transmembrane region" description="Helical" evidence="8">
    <location>
        <begin position="275"/>
        <end position="295"/>
    </location>
</feature>
<keyword evidence="7 8" id="KW-0472">Membrane</keyword>
<name>A0ABW3HAY4_9SPHN</name>
<feature type="transmembrane region" description="Helical" evidence="8">
    <location>
        <begin position="42"/>
        <end position="60"/>
    </location>
</feature>
<feature type="transmembrane region" description="Helical" evidence="8">
    <location>
        <begin position="130"/>
        <end position="154"/>
    </location>
</feature>
<accession>A0ABW3HAY4</accession>
<dbReference type="EMBL" id="JBHTJG010000015">
    <property type="protein sequence ID" value="MFD0948613.1"/>
    <property type="molecule type" value="Genomic_DNA"/>
</dbReference>
<dbReference type="PROSITE" id="PS50850">
    <property type="entry name" value="MFS"/>
    <property type="match status" value="1"/>
</dbReference>
<organism evidence="10 11">
    <name type="scientific">Sphingomonas canadensis</name>
    <dbReference type="NCBI Taxonomy" id="1219257"/>
    <lineage>
        <taxon>Bacteria</taxon>
        <taxon>Pseudomonadati</taxon>
        <taxon>Pseudomonadota</taxon>
        <taxon>Alphaproteobacteria</taxon>
        <taxon>Sphingomonadales</taxon>
        <taxon>Sphingomonadaceae</taxon>
        <taxon>Sphingomonas</taxon>
    </lineage>
</organism>
<dbReference type="InterPro" id="IPR005829">
    <property type="entry name" value="Sugar_transporter_CS"/>
</dbReference>
<keyword evidence="11" id="KW-1185">Reference proteome</keyword>
<dbReference type="InterPro" id="IPR036259">
    <property type="entry name" value="MFS_trans_sf"/>
</dbReference>
<comment type="similarity">
    <text evidence="2 8">Belongs to the major facilitator superfamily. Bcr/CmlA family.</text>
</comment>
<dbReference type="PROSITE" id="PS00216">
    <property type="entry name" value="SUGAR_TRANSPORT_1"/>
    <property type="match status" value="1"/>
</dbReference>
<evidence type="ECO:0000256" key="5">
    <source>
        <dbReference type="ARBA" id="ARBA00022692"/>
    </source>
</evidence>
<feature type="domain" description="Major facilitator superfamily (MFS) profile" evidence="9">
    <location>
        <begin position="1"/>
        <end position="390"/>
    </location>
</feature>
<reference evidence="11" key="1">
    <citation type="journal article" date="2019" name="Int. J. Syst. Evol. Microbiol.">
        <title>The Global Catalogue of Microorganisms (GCM) 10K type strain sequencing project: providing services to taxonomists for standard genome sequencing and annotation.</title>
        <authorList>
            <consortium name="The Broad Institute Genomics Platform"/>
            <consortium name="The Broad Institute Genome Sequencing Center for Infectious Disease"/>
            <person name="Wu L."/>
            <person name="Ma J."/>
        </authorList>
    </citation>
    <scope>NUCLEOTIDE SEQUENCE [LARGE SCALE GENOMIC DNA]</scope>
    <source>
        <strain evidence="11">CCUG 62982</strain>
    </source>
</reference>
<dbReference type="InterPro" id="IPR011701">
    <property type="entry name" value="MFS"/>
</dbReference>
<dbReference type="PANTHER" id="PTHR23502:SF132">
    <property type="entry name" value="POLYAMINE TRANSPORTER 2-RELATED"/>
    <property type="match status" value="1"/>
</dbReference>
<dbReference type="RefSeq" id="WP_264946524.1">
    <property type="nucleotide sequence ID" value="NZ_JAPDRA010000015.1"/>
</dbReference>
<comment type="caution">
    <text evidence="8">Lacks conserved residue(s) required for the propagation of feature annotation.</text>
</comment>
<proteinExistence type="inferred from homology"/>
<evidence type="ECO:0000256" key="4">
    <source>
        <dbReference type="ARBA" id="ARBA00022475"/>
    </source>
</evidence>
<evidence type="ECO:0000256" key="1">
    <source>
        <dbReference type="ARBA" id="ARBA00004651"/>
    </source>
</evidence>
<keyword evidence="6 8" id="KW-1133">Transmembrane helix</keyword>
<sequence>MLTRGQTALLAGFTALAPLAIDMYLPAMPPLAADLGVSMDQASQSLSVFLFGLAGGQLVSGPLSDRLGRRPVAIAGLALFVAAGALAAVTTSFAVLLAARLLQALGACSAMVAARAIVRDRLDATESARFFSLLALIGGLAPVLAPLIGAGLLLVGDWRLIFWVMAGFAAVLFAAGMAALPETRSAETAANARAEQPFAAYWALLTNRALLGYLLAAMFNTASFFAYIANSSVVFVGGYGLTPAAFSLLFGLNSVALVGAGQINRSLLKNRTPDALLALSARNGLVLAALFLLFAGTQAGGMWAINVLFFFLAGSVSPIQANTMGGGLAIDPLRAGSAAALFGAMTFAGGAAASAIGGLLYDGTPRGLAIVIACCLIGCAASIRLIVLRRPEAAE</sequence>
<dbReference type="Proteomes" id="UP001596977">
    <property type="component" value="Unassembled WGS sequence"/>
</dbReference>
<feature type="transmembrane region" description="Helical" evidence="8">
    <location>
        <begin position="367"/>
        <end position="387"/>
    </location>
</feature>
<dbReference type="CDD" id="cd17320">
    <property type="entry name" value="MFS_MdfA_MDR_like"/>
    <property type="match status" value="1"/>
</dbReference>
<evidence type="ECO:0000313" key="10">
    <source>
        <dbReference type="EMBL" id="MFD0948613.1"/>
    </source>
</evidence>
<evidence type="ECO:0000256" key="2">
    <source>
        <dbReference type="ARBA" id="ARBA00006236"/>
    </source>
</evidence>
<evidence type="ECO:0000313" key="11">
    <source>
        <dbReference type="Proteomes" id="UP001596977"/>
    </source>
</evidence>
<keyword evidence="5 8" id="KW-0812">Transmembrane</keyword>
<comment type="caution">
    <text evidence="10">The sequence shown here is derived from an EMBL/GenBank/DDBJ whole genome shotgun (WGS) entry which is preliminary data.</text>
</comment>
<feature type="transmembrane region" description="Helical" evidence="8">
    <location>
        <begin position="241"/>
        <end position="263"/>
    </location>
</feature>
<feature type="transmembrane region" description="Helical" evidence="8">
    <location>
        <begin position="210"/>
        <end position="229"/>
    </location>
</feature>
<feature type="transmembrane region" description="Helical" evidence="8">
    <location>
        <begin position="101"/>
        <end position="118"/>
    </location>
</feature>
<dbReference type="SUPFAM" id="SSF103473">
    <property type="entry name" value="MFS general substrate transporter"/>
    <property type="match status" value="1"/>
</dbReference>
<dbReference type="InterPro" id="IPR020846">
    <property type="entry name" value="MFS_dom"/>
</dbReference>
<dbReference type="PANTHER" id="PTHR23502">
    <property type="entry name" value="MAJOR FACILITATOR SUPERFAMILY"/>
    <property type="match status" value="1"/>
</dbReference>
<feature type="transmembrane region" description="Helical" evidence="8">
    <location>
        <begin position="72"/>
        <end position="95"/>
    </location>
</feature>
<gene>
    <name evidence="10" type="ORF">ACFQ1E_19900</name>
</gene>
<protein>
    <recommendedName>
        <fullName evidence="8">Bcr/CflA family efflux transporter</fullName>
    </recommendedName>
</protein>
<keyword evidence="3 8" id="KW-0813">Transport</keyword>
<evidence type="ECO:0000259" key="9">
    <source>
        <dbReference type="PROSITE" id="PS50850"/>
    </source>
</evidence>
<evidence type="ECO:0000256" key="8">
    <source>
        <dbReference type="RuleBase" id="RU365088"/>
    </source>
</evidence>
<dbReference type="Pfam" id="PF07690">
    <property type="entry name" value="MFS_1"/>
    <property type="match status" value="1"/>
</dbReference>
<dbReference type="Gene3D" id="1.20.1720.10">
    <property type="entry name" value="Multidrug resistance protein D"/>
    <property type="match status" value="1"/>
</dbReference>
<keyword evidence="8" id="KW-0997">Cell inner membrane</keyword>
<comment type="subcellular location">
    <subcellularLocation>
        <location evidence="8">Cell inner membrane</location>
        <topology evidence="8">Multi-pass membrane protein</topology>
    </subcellularLocation>
    <subcellularLocation>
        <location evidence="1">Cell membrane</location>
        <topology evidence="1">Multi-pass membrane protein</topology>
    </subcellularLocation>
</comment>
<feature type="transmembrane region" description="Helical" evidence="8">
    <location>
        <begin position="301"/>
        <end position="319"/>
    </location>
</feature>
<feature type="transmembrane region" description="Helical" evidence="8">
    <location>
        <begin position="160"/>
        <end position="180"/>
    </location>
</feature>
<evidence type="ECO:0000256" key="6">
    <source>
        <dbReference type="ARBA" id="ARBA00022989"/>
    </source>
</evidence>
<evidence type="ECO:0000256" key="7">
    <source>
        <dbReference type="ARBA" id="ARBA00023136"/>
    </source>
</evidence>
<keyword evidence="4" id="KW-1003">Cell membrane</keyword>
<evidence type="ECO:0000256" key="3">
    <source>
        <dbReference type="ARBA" id="ARBA00022448"/>
    </source>
</evidence>
<dbReference type="InterPro" id="IPR004812">
    <property type="entry name" value="Efflux_drug-R_Bcr/CmlA"/>
</dbReference>
<feature type="transmembrane region" description="Helical" evidence="8">
    <location>
        <begin position="339"/>
        <end position="361"/>
    </location>
</feature>